<evidence type="ECO:0000313" key="3">
    <source>
        <dbReference type="EMBL" id="WEJ61736.1"/>
    </source>
</evidence>
<sequence>MIKFIVKHPIAVFLALLLHVIIVAAFYINWDETEVIKVSSQGSEHKEVKQIVQLEPMKTFTVDASQVQAQLTKLKADQEAKRLEQKLLAAKTDQERLQLKELQKKQQVEKAKAEKAKKQAEEQKRKAAIERKKTEEAKRLALIEKKKAEAERRKAEKAKQAALDAEKKTKEAKQKTAIAEKQRLEEEKKTKALEKELANKAKEKKALEKAAIEAKREKEKQEAAAALQRQLDEEAADQRAAQKRKQMLSLRESYISSITAKVKDNWRTPARISPDAQCDLKITQSPGGNITSVKVLNCNKDATAQFKDAAEKAVYRAEPLPAPPVKELFEREITFEFKP</sequence>
<dbReference type="InterPro" id="IPR014161">
    <property type="entry name" value="Tol-Pal_TolA"/>
</dbReference>
<reference evidence="3 4" key="1">
    <citation type="submission" date="2022-06" db="EMBL/GenBank/DDBJ databases">
        <title>Thiomicrohabdus sp. nov, an obligately chemolithoautotrophic, sulfur-oxidizing bacterium isolated from beach of Guanyin Mountain. Amoy.</title>
        <authorList>
            <person name="Zhu H."/>
        </authorList>
    </citation>
    <scope>NUCLEOTIDE SEQUENCE [LARGE SCALE GENOMIC DNA]</scope>
    <source>
        <strain evidence="3 4">XGS-01</strain>
    </source>
</reference>
<dbReference type="NCBIfam" id="TIGR02794">
    <property type="entry name" value="tolA_full"/>
    <property type="match status" value="1"/>
</dbReference>
<accession>A0ABY8C6Z4</accession>
<dbReference type="EMBL" id="CP102381">
    <property type="protein sequence ID" value="WEJ61736.1"/>
    <property type="molecule type" value="Genomic_DNA"/>
</dbReference>
<dbReference type="SUPFAM" id="SSF74653">
    <property type="entry name" value="TolA/TonB C-terminal domain"/>
    <property type="match status" value="1"/>
</dbReference>
<keyword evidence="2" id="KW-0472">Membrane</keyword>
<evidence type="ECO:0000256" key="2">
    <source>
        <dbReference type="SAM" id="Phobius"/>
    </source>
</evidence>
<dbReference type="Pfam" id="PF13103">
    <property type="entry name" value="TonB_2"/>
    <property type="match status" value="1"/>
</dbReference>
<evidence type="ECO:0000313" key="4">
    <source>
        <dbReference type="Proteomes" id="UP001222275"/>
    </source>
</evidence>
<dbReference type="Proteomes" id="UP001222275">
    <property type="component" value="Chromosome"/>
</dbReference>
<keyword evidence="2" id="KW-1133">Transmembrane helix</keyword>
<organism evidence="3 4">
    <name type="scientific">Thiomicrorhabdus lithotrophica</name>
    <dbReference type="NCBI Taxonomy" id="2949997"/>
    <lineage>
        <taxon>Bacteria</taxon>
        <taxon>Pseudomonadati</taxon>
        <taxon>Pseudomonadota</taxon>
        <taxon>Gammaproteobacteria</taxon>
        <taxon>Thiotrichales</taxon>
        <taxon>Piscirickettsiaceae</taxon>
        <taxon>Thiomicrorhabdus</taxon>
    </lineage>
</organism>
<evidence type="ECO:0000256" key="1">
    <source>
        <dbReference type="SAM" id="MobiDB-lite"/>
    </source>
</evidence>
<dbReference type="Gene3D" id="3.30.1150.10">
    <property type="match status" value="1"/>
</dbReference>
<protein>
    <submittedName>
        <fullName evidence="3">Cell envelope integrity protein TolA</fullName>
    </submittedName>
</protein>
<keyword evidence="2" id="KW-0812">Transmembrane</keyword>
<feature type="region of interest" description="Disordered" evidence="1">
    <location>
        <begin position="146"/>
        <end position="190"/>
    </location>
</feature>
<feature type="transmembrane region" description="Helical" evidence="2">
    <location>
        <begin position="12"/>
        <end position="30"/>
    </location>
</feature>
<gene>
    <name evidence="3" type="primary">tolA</name>
    <name evidence="3" type="ORF">NR989_06885</name>
</gene>
<keyword evidence="4" id="KW-1185">Reference proteome</keyword>
<proteinExistence type="predicted"/>
<name>A0ABY8C6Z4_9GAMM</name>
<dbReference type="RefSeq" id="WP_275593995.1">
    <property type="nucleotide sequence ID" value="NZ_CP102381.1"/>
</dbReference>